<feature type="compositionally biased region" description="Low complexity" evidence="8">
    <location>
        <begin position="1169"/>
        <end position="1178"/>
    </location>
</feature>
<keyword evidence="6" id="KW-0393">Immunoglobulin domain</keyword>
<dbReference type="PANTHER" id="PTHR45080">
    <property type="entry name" value="CONTACTIN 5"/>
    <property type="match status" value="1"/>
</dbReference>
<dbReference type="InterPro" id="IPR003598">
    <property type="entry name" value="Ig_sub2"/>
</dbReference>
<dbReference type="SMART" id="SM00408">
    <property type="entry name" value="IGc2"/>
    <property type="match status" value="10"/>
</dbReference>
<feature type="region of interest" description="Disordered" evidence="8">
    <location>
        <begin position="2055"/>
        <end position="2108"/>
    </location>
</feature>
<feature type="compositionally biased region" description="Polar residues" evidence="8">
    <location>
        <begin position="343"/>
        <end position="355"/>
    </location>
</feature>
<feature type="compositionally biased region" description="Basic and acidic residues" evidence="8">
    <location>
        <begin position="2850"/>
        <end position="2882"/>
    </location>
</feature>
<dbReference type="PROSITE" id="PS50835">
    <property type="entry name" value="IG_LIKE"/>
    <property type="match status" value="10"/>
</dbReference>
<feature type="domain" description="Ig-like" evidence="9">
    <location>
        <begin position="1447"/>
        <end position="1536"/>
    </location>
</feature>
<evidence type="ECO:0000256" key="3">
    <source>
        <dbReference type="ARBA" id="ARBA00022490"/>
    </source>
</evidence>
<feature type="domain" description="Ig-like" evidence="9">
    <location>
        <begin position="1764"/>
        <end position="1853"/>
    </location>
</feature>
<feature type="domain" description="Ig-like" evidence="9">
    <location>
        <begin position="3912"/>
        <end position="4000"/>
    </location>
</feature>
<feature type="region of interest" description="Disordered" evidence="8">
    <location>
        <begin position="76"/>
        <end position="99"/>
    </location>
</feature>
<sequence length="4546" mass="504193">MELGTSPQLQNLHAFHTSFWEHKQPGRNMQGVFCSYVNFVAKQAFRANDSSCSNEELEEPESPTPEVVPQPEVVAVEEQEQQPEQEEVIQPEESLEESLPLSVITTEETSTEAAITETIDAVDQPIKITETEEASAAPEISTVGEITEIVPTEISQQETTTQDLTQEVDLVQAPDDTTTTTSISLFESLIDEIDEKVGEDVTLEVPQKPEEAPVESIEETFEFVQAEGERPIFLQTLQNVEAVEGQQVRFDVVVTGEPWPEIVWSLDGEVIRDSPVYRIESGPDGVCTLLLPEAFPEDEGEYECCATNVHGTASTKADLYVQDLNSYSEEVEQAKTQDDHPLKTSSPLPTDSLDNSDQEKTISQLFPEGDFPKEKYAPLSENANFPNLDTHTSTDKPEEALTRSSPSLSHESFDDSEDFETVTHTEVFVVSVPSFTEGKSTPLTPEAIVQAIEQGNAEELDMLTTDVSEDAKAGRGDTMQPSETEEVLKDSDAENIPSSTLEIAKPYDTPEDREFEDVERPFFSDEQAGKTSPDQLKSEQDVTRGSQPSGWSPQRLEPSEIEVDISFSPAPGIEDISESTSVSESTAVLTTIEEMSDEGSSTFATSVKDDLSIENAEEADKFKLKLSERDLSQLEPEMDMEGAAAAKPEYPERDVDDMLRKSPSLVTVSDRASLYGSTVSITTTDDAYTDDDYELSDKSSFLSSIEELAYPTHCKQVEFPPRKVMGITEVQASPSGDAPLHPLSEPEDVVESPVEITEKDKKDIAKDKDAKCVRPELAELELPTHDVSGMPSDKNTLSVPEFEESFSPEGDVQDLLTQEGKESTKSMFFDIPSISVTDDAQRRTRDMRFRRQSSQDAYSDRLQNAKSLMSSLVSIDVNVNEGRADKIIRRLSKTPEMISVTQTLRESSLQPDQQDIWSSRRSSFYSQFDDSSPFLEHMPPPEALRNRRPSMRRDSETVIKETVVSTPAVAVRAQETIDSEQESDSDGDLEDGDDTIMQINISFEGLRQRISSEQTTRSEERRRSVSSSLDFSPTEVPFRRSRSLSESFSRRSSLAPGSDRIDEADESVDLDLSHESADFQFPEVNVETEVEDTTDENIQETVLEVADKVFVTVRSEKSTNTISDISIKIAAKDLAPGLLQGGSFLGLPGLVPGGGAAAKDQPQQEDKPSSPSKSSADAKQSEDAQEVPVSMETDEEKVPEAGEEIQPAVVEKEEAPDKDETDFTEKVISQEDHPKLSVETEKPRGLSNESGENITNASPDERQESLPVGEEARETQNIELLKQSQSQPALEASTPYPEGDASLKAGDTLTENEDIADHTPSLEQVQNTFTQAESSIPSTPQTQHFDTLEDSDGATPLDQPRMSETISIPHLDKEETLAQRAWEEERCFEGGDAEVLAEQEESLSEKEKLVTAEIEKEEESDEEKKEISPLPLEQPVVEEVQDERFAPVVKRPLQNISSHDGGQARFEAEVEGLPTPTITWFKDGQVLHPSEEFDIAYSEENVASLYIHDVLPEDAGTYVVQATNELGTVTSEATLHVDAAEVSDVSVEETSGIAPTFTVKPTFQTVDEKETATFTATIEAVPQPEILWTKDNSPIPEDDTRFTTTLTQDGEAYTTTMEVKEVTTEDAGTYKVTASNDLGDTSVTVSLIVNKTQEEKTDFRDQLATAEFEIPEKPQEEAEQKDFREVLQTEVKTKVGVKYQVEQMDFRHMLKASKSKAKKFSADVDAEATVTEEAPEAEQIDFRAVLRGPVSAPEQQVEDTREAPEFIKPIEDVQVREGESATFECRVKGEPQPQVMWYHDQQPIKSDSVYQITQGDEGQFTLFIPEVFPEDSGVYTARAFNDVSDAETSATLTVTELASETSSVTSKEDQPEQQDIQIDIIQAEAATKIQSAFRGFKAREEVKLMKQATSEVTVDVSLPAEEEQRYEEEIEISLVKDEPETEETVSEIISLKEETPKEAEEEISQEPEEETIIEKPEDLKEDIIPAFETVPEVSATEVTDIQALDTSQKIPDLETSVVDSSVDSVQSVVELAQKDVQVTEVDEGVEIVEDEDVAVEDETKPETEIPSESIIEDSEKLPEVAQPEEQKVEVVDEHQVEEDRPEDTPDIVPEIVDETVQEEESAVVDVRDEVTQEVKEAVEDLTEEKASDTAEEVILESVTEDVSDQPSEEAVVSEREELEVEAVMEDQAREVSPEETETVTQEIAVDSVVEIVSDTTQVEEKIDQEVIPVEEEQKEESAPVIEEDVDQEVVEETIVESKAQDAKVEEMVKQSVQIIADKQKEDGVEEETEETVLEQATEVVSEGPADISETEEKPETVVSMVSEDQMEETATEVEEEHMPEVVEELITETKAEDAKVRQKIAQSVQPATDEGLEKETVAEDLSDLVPETATDSVSEAQIDSAEIQKEAQSEAPVVTEELDEESATIVEELSPEALEDVSTQPEPETAVKDIAVEQTVLPIEEKPTEDATVEETVETVPESVTEVVTEDQTDLPRHEENLETEVSVVLEEKEEETAPEVEEEGPETIEETVLETEKEIAEIEEKAEQKVEFFSEQPEEDISLEDTEDVVSENVAEIISEDKTALPEVDEDVETTVSVISEESREDIAPSVDEEAVEFVEETVTETKTDRTKVEERIQLAVQLIADKQKEEGSFSDTEEIVPEMATEDVLEDLTDSSKTEEKIESEVPVEFQKEDEESVPEVEEEVPEIVEETIVEAKADSAKAEEKVEQVVQILSETQPEETTLEDTTETIPESVEETVSEKPSEEVEAIETVTLEVDTVIEHQDEETTKDTAEDVSPDRVAELVLEEQTESAQVAEREEVKAEVSTEKLKEEVPEETMDLVPETVEETVLETDREHVDMRDKEALEVEMLEEKYETETTREESPDVLPEVLEESVTDQPSEAASVSDKAEMEVSILADAPQEEEPLKDTSDVFSLTLAESVIETPSEVADVEIEVEQEISELTEEQKEEVAAEQPVEDTRDTAVETVFDKPSEQVATAEEEKVNVDVTEEDTKEETAEVTDQEKAPETVTEVVSDIPSELAEVGKEEEVKVEVTSEEPLEEATTAVKETETPEIASEAVLETPTDVAKELDQEEIKVDLTLDEGQEEAVTAAKDEEAPEVAQEAVLELPTEIASTVDEEQSAVGVTEEETVEETSVVEEEESPAILEESISEIVYDHADTPADEEMKSDAVEYDRKPEDVTEVAALVPEHVDETVTEIAEETGTAVVKDSQKVDEIEEETDADFTLEESDLPIDVANEVFIPESEDERPTQTTEVINVDALQQDVSEAAESLDDIPEDYSAFEETVDQLLKDKPTITSEHIRVDSVKAEEEEEGVSEIASIDLEENKEEEVPVTDASVEISQPETREVGDEEDAQLTLSLSQPDVEDVETKIAPEDVETENIEADFEFAVPVEVVEDAEGKVETEDMELKEEAIEAEIKIKEEVEEKVKADFEIKEEVEDEEEVEAEIESKEEVKEEEVEDEIEIQEEVTEEEELRAVTETPQETEEREVEAGIAMKEEVEEEVEAVIEIPEVPEEKEVEAEIEIKEQVEEEVEAVLEISEESGEKDVEAETKIKEEVGEEVEVVMEVPQEIEEKEAVLEIAEVPEEKEVEAEIEIKEEVEEVEAEIEMKEEVAEEVEAVLEIPEVPEEKEVEAEIEIKEEVEEEVEAVLEIPEESEEKEVEAEIEIKEEVEEEVAAEIEMKEEVEAKIEMNEEVEEEVEAKTEIQEEAEEKEEVETKLETTETEAVADIVRSDFVVDEVDAEITENLATEKDVTAEDLVEQVEALAQAPEAVEDKPIPFIAEAIVPEVSDSTTEIAPGASLSITPSVDVDTTVEEVVQIEAQASIPASEEEEGAPVVDFTLPAEEAPEDVEEELIVRAVDVEEAVEDVTVDVEVEEEEPVSEEVTLDVTFAPQFLSDLSDQEVNEGDTLILEVNVTGAPKPEVKWFQNDVQLAPTDRYDISEVDTTYSLTIRDVQEEDDAEYTVTATNTAGQASSSAEVIVNLPGEAPSFVSHLSDISVEFNAPIVLEAKVKGEPTPEVTWTFQGQPLTDTRYRVEQFEDNVSLTIDRSESVDTGEFTVLLTNKHGKASSTSHVTVTMTAPVFTQPLHPEVKVKVGDTADLTCEVTGIPRPEVQWFRGDELVTEGPEYKTVYQDTAASLRILEVSPEDSTVTFTCKAVNPAGEATTVTKLLPQEPARILTKPQPVDVFEGEPVHLAFTIQGLPQPTVEWSVEGSAILPDDNHMIEQPTDEEVTLTIPSAQASDTANYTLTVTNDAGRDSASVGVTVNKPVEEEIIPEQEETVETRPEGEAPEFLLTIKTQTVLPGETVDFTCEVTGKPRPQLSWVYNGRTLEDEGRYMIFEEEGLHHLEVYEVCPEDVGEYTVTAQNEHGQVSCSADLKLKELPAEQKAELEAPKFIVAIETVEACVGETATFTCKATGKPTPELLWYKNDKPIASEDKQFTVTSPGEGESSLVVVDLRPEHDGTYTCEAKNEAGTAKCKAELFVEEKPEDKAEAPEFIKVPEKVTVREHDNAKFLVKVIGQPKPT</sequence>
<feature type="compositionally biased region" description="Basic and acidic residues" evidence="8">
    <location>
        <begin position="1403"/>
        <end position="1414"/>
    </location>
</feature>
<feature type="compositionally biased region" description="Acidic residues" evidence="8">
    <location>
        <begin position="1192"/>
        <end position="1203"/>
    </location>
</feature>
<dbReference type="SUPFAM" id="SSF48726">
    <property type="entry name" value="Immunoglobulin"/>
    <property type="match status" value="10"/>
</dbReference>
<keyword evidence="3" id="KW-0963">Cytoplasm</keyword>
<keyword evidence="11" id="KW-1185">Reference proteome</keyword>
<feature type="compositionally biased region" description="Acidic residues" evidence="8">
    <location>
        <begin position="2736"/>
        <end position="2756"/>
    </location>
</feature>
<feature type="region of interest" description="Disordered" evidence="8">
    <location>
        <begin position="732"/>
        <end position="770"/>
    </location>
</feature>
<evidence type="ECO:0000256" key="8">
    <source>
        <dbReference type="SAM" id="MobiDB-lite"/>
    </source>
</evidence>
<dbReference type="GO" id="GO:0045989">
    <property type="term" value="P:positive regulation of striated muscle contraction"/>
    <property type="evidence" value="ECO:0007669"/>
    <property type="project" value="UniProtKB-ARBA"/>
</dbReference>
<dbReference type="FunFam" id="2.60.40.10:FF:000425">
    <property type="entry name" value="Myosin light chain kinase"/>
    <property type="match status" value="2"/>
</dbReference>
<evidence type="ECO:0000256" key="2">
    <source>
        <dbReference type="ARBA" id="ARBA00006692"/>
    </source>
</evidence>
<feature type="compositionally biased region" description="Acidic residues" evidence="8">
    <location>
        <begin position="3474"/>
        <end position="3493"/>
    </location>
</feature>
<proteinExistence type="inferred from homology"/>
<feature type="compositionally biased region" description="Acidic residues" evidence="8">
    <location>
        <begin position="2653"/>
        <end position="2671"/>
    </location>
</feature>
<feature type="compositionally biased region" description="Basic and acidic residues" evidence="8">
    <location>
        <begin position="1259"/>
        <end position="1276"/>
    </location>
</feature>
<dbReference type="Gene3D" id="1.20.5.190">
    <property type="match status" value="1"/>
</dbReference>
<feature type="region of interest" description="Disordered" evidence="8">
    <location>
        <begin position="930"/>
        <end position="956"/>
    </location>
</feature>
<evidence type="ECO:0000256" key="4">
    <source>
        <dbReference type="ARBA" id="ARBA00022729"/>
    </source>
</evidence>
<feature type="region of interest" description="Disordered" evidence="8">
    <location>
        <begin position="1005"/>
        <end position="1062"/>
    </location>
</feature>
<feature type="compositionally biased region" description="Acidic residues" evidence="8">
    <location>
        <begin position="3006"/>
        <end position="3019"/>
    </location>
</feature>
<dbReference type="InterPro" id="IPR036179">
    <property type="entry name" value="Ig-like_dom_sf"/>
</dbReference>
<feature type="compositionally biased region" description="Polar residues" evidence="8">
    <location>
        <begin position="1247"/>
        <end position="1258"/>
    </location>
</feature>
<feature type="compositionally biased region" description="Acidic residues" evidence="8">
    <location>
        <begin position="977"/>
        <end position="993"/>
    </location>
</feature>
<name>A0AAV4D370_9GAST</name>
<dbReference type="GO" id="GO:0060298">
    <property type="term" value="P:positive regulation of sarcomere organization"/>
    <property type="evidence" value="ECO:0007669"/>
    <property type="project" value="UniProtKB-ARBA"/>
</dbReference>
<feature type="domain" description="Ig-like" evidence="9">
    <location>
        <begin position="4414"/>
        <end position="4504"/>
    </location>
</feature>
<feature type="compositionally biased region" description="Polar residues" evidence="8">
    <location>
        <begin position="1321"/>
        <end position="1345"/>
    </location>
</feature>
<feature type="domain" description="Ig-like" evidence="9">
    <location>
        <begin position="4311"/>
        <end position="4399"/>
    </location>
</feature>
<feature type="compositionally biased region" description="Acidic residues" evidence="8">
    <location>
        <begin position="2324"/>
        <end position="2339"/>
    </location>
</feature>
<dbReference type="FunFam" id="2.60.40.10:FF:000032">
    <property type="entry name" value="palladin isoform X1"/>
    <property type="match status" value="2"/>
</dbReference>
<dbReference type="Gene3D" id="2.60.40.10">
    <property type="entry name" value="Immunoglobulins"/>
    <property type="match status" value="10"/>
</dbReference>
<dbReference type="GO" id="GO:0030016">
    <property type="term" value="C:myofibril"/>
    <property type="evidence" value="ECO:0007669"/>
    <property type="project" value="UniProtKB-SubCell"/>
</dbReference>
<feature type="domain" description="Ig-like" evidence="9">
    <location>
        <begin position="1555"/>
        <end position="1646"/>
    </location>
</feature>
<dbReference type="InterPro" id="IPR013783">
    <property type="entry name" value="Ig-like_fold"/>
</dbReference>
<feature type="region of interest" description="Disordered" evidence="8">
    <location>
        <begin position="2361"/>
        <end position="2423"/>
    </location>
</feature>
<feature type="compositionally biased region" description="Acidic residues" evidence="8">
    <location>
        <begin position="1959"/>
        <end position="1971"/>
    </location>
</feature>
<feature type="region of interest" description="Disordered" evidence="8">
    <location>
        <begin position="1397"/>
        <end position="1428"/>
    </location>
</feature>
<gene>
    <name evidence="10" type="ORF">PoB_006504500</name>
</gene>
<dbReference type="Proteomes" id="UP000735302">
    <property type="component" value="Unassembled WGS sequence"/>
</dbReference>
<feature type="compositionally biased region" description="Acidic residues" evidence="8">
    <location>
        <begin position="2508"/>
        <end position="2527"/>
    </location>
</feature>
<feature type="compositionally biased region" description="Acidic residues" evidence="8">
    <location>
        <begin position="2158"/>
        <end position="2167"/>
    </location>
</feature>
<dbReference type="InterPro" id="IPR007110">
    <property type="entry name" value="Ig-like_dom"/>
</dbReference>
<feature type="compositionally biased region" description="Acidic residues" evidence="8">
    <location>
        <begin position="3135"/>
        <end position="3161"/>
    </location>
</feature>
<feature type="coiled-coil region" evidence="7">
    <location>
        <begin position="3612"/>
        <end position="3639"/>
    </location>
</feature>
<feature type="compositionally biased region" description="Basic and acidic residues" evidence="8">
    <location>
        <begin position="2672"/>
        <end position="2682"/>
    </location>
</feature>
<feature type="compositionally biased region" description="Basic and acidic residues" evidence="8">
    <location>
        <begin position="392"/>
        <end position="401"/>
    </location>
</feature>
<evidence type="ECO:0000256" key="1">
    <source>
        <dbReference type="ARBA" id="ARBA00004657"/>
    </source>
</evidence>
<dbReference type="CDD" id="cd23767">
    <property type="entry name" value="IQCD"/>
    <property type="match status" value="1"/>
</dbReference>
<organism evidence="10 11">
    <name type="scientific">Plakobranchus ocellatus</name>
    <dbReference type="NCBI Taxonomy" id="259542"/>
    <lineage>
        <taxon>Eukaryota</taxon>
        <taxon>Metazoa</taxon>
        <taxon>Spiralia</taxon>
        <taxon>Lophotrochozoa</taxon>
        <taxon>Mollusca</taxon>
        <taxon>Gastropoda</taxon>
        <taxon>Heterobranchia</taxon>
        <taxon>Euthyneura</taxon>
        <taxon>Panpulmonata</taxon>
        <taxon>Sacoglossa</taxon>
        <taxon>Placobranchoidea</taxon>
        <taxon>Plakobranchidae</taxon>
        <taxon>Plakobranchus</taxon>
    </lineage>
</organism>
<dbReference type="FunFam" id="2.60.40.10:FF:000107">
    <property type="entry name" value="Myosin, light chain kinase a"/>
    <property type="match status" value="2"/>
</dbReference>
<dbReference type="FunFam" id="2.60.40.10:FF:000080">
    <property type="entry name" value="Myosin light chain kinase, smooth muscle"/>
    <property type="match status" value="3"/>
</dbReference>
<comment type="similarity">
    <text evidence="2">Belongs to the protein kinase superfamily. CAMK Ser/Thr protein kinase family.</text>
</comment>
<feature type="region of interest" description="Disordered" evidence="8">
    <location>
        <begin position="3457"/>
        <end position="3509"/>
    </location>
</feature>
<feature type="compositionally biased region" description="Basic and acidic residues" evidence="8">
    <location>
        <begin position="2976"/>
        <end position="2991"/>
    </location>
</feature>
<dbReference type="SMART" id="SM00015">
    <property type="entry name" value="IQ"/>
    <property type="match status" value="1"/>
</dbReference>
<feature type="region of interest" description="Disordered" evidence="8">
    <location>
        <begin position="1153"/>
        <end position="1373"/>
    </location>
</feature>
<feature type="region of interest" description="Disordered" evidence="8">
    <location>
        <begin position="3345"/>
        <end position="3370"/>
    </location>
</feature>
<feature type="compositionally biased region" description="Acidic residues" evidence="8">
    <location>
        <begin position="2832"/>
        <end position="2849"/>
    </location>
</feature>
<feature type="compositionally biased region" description="Polar residues" evidence="8">
    <location>
        <begin position="381"/>
        <end position="391"/>
    </location>
</feature>
<feature type="region of interest" description="Disordered" evidence="8">
    <location>
        <begin position="973"/>
        <end position="993"/>
    </location>
</feature>
<feature type="domain" description="Ig-like" evidence="9">
    <location>
        <begin position="231"/>
        <end position="320"/>
    </location>
</feature>
<feature type="region of interest" description="Disordered" evidence="8">
    <location>
        <begin position="2732"/>
        <end position="2765"/>
    </location>
</feature>
<feature type="region of interest" description="Disordered" evidence="8">
    <location>
        <begin position="782"/>
        <end position="811"/>
    </location>
</feature>
<feature type="region of interest" description="Disordered" evidence="8">
    <location>
        <begin position="2279"/>
        <end position="2339"/>
    </location>
</feature>
<feature type="compositionally biased region" description="Low complexity" evidence="8">
    <location>
        <begin position="2474"/>
        <end position="2483"/>
    </location>
</feature>
<feature type="region of interest" description="Disordered" evidence="8">
    <location>
        <begin position="2158"/>
        <end position="2179"/>
    </location>
</feature>
<dbReference type="InterPro" id="IPR050958">
    <property type="entry name" value="Cell_Adh-Cytoskel_Orgn"/>
</dbReference>
<dbReference type="InterPro" id="IPR003599">
    <property type="entry name" value="Ig_sub"/>
</dbReference>
<feature type="compositionally biased region" description="Acidic residues" evidence="8">
    <location>
        <begin position="2099"/>
        <end position="2108"/>
    </location>
</feature>
<reference evidence="10 11" key="1">
    <citation type="journal article" date="2021" name="Elife">
        <title>Chloroplast acquisition without the gene transfer in kleptoplastic sea slugs, Plakobranchus ocellatus.</title>
        <authorList>
            <person name="Maeda T."/>
            <person name="Takahashi S."/>
            <person name="Yoshida T."/>
            <person name="Shimamura S."/>
            <person name="Takaki Y."/>
            <person name="Nagai Y."/>
            <person name="Toyoda A."/>
            <person name="Suzuki Y."/>
            <person name="Arimoto A."/>
            <person name="Ishii H."/>
            <person name="Satoh N."/>
            <person name="Nishiyama T."/>
            <person name="Hasebe M."/>
            <person name="Maruyama T."/>
            <person name="Minagawa J."/>
            <person name="Obokata J."/>
            <person name="Shigenobu S."/>
        </authorList>
    </citation>
    <scope>NUCLEOTIDE SEQUENCE [LARGE SCALE GENOMIC DNA]</scope>
</reference>
<feature type="region of interest" description="Disordered" evidence="8">
    <location>
        <begin position="633"/>
        <end position="656"/>
    </location>
</feature>
<accession>A0AAV4D370</accession>
<evidence type="ECO:0000313" key="10">
    <source>
        <dbReference type="EMBL" id="GFO38540.1"/>
    </source>
</evidence>
<dbReference type="EMBL" id="BLXT01007322">
    <property type="protein sequence ID" value="GFO38540.1"/>
    <property type="molecule type" value="Genomic_DNA"/>
</dbReference>
<feature type="region of interest" description="Disordered" evidence="8">
    <location>
        <begin position="328"/>
        <end position="414"/>
    </location>
</feature>
<feature type="region of interest" description="Disordered" evidence="8">
    <location>
        <begin position="2646"/>
        <end position="2705"/>
    </location>
</feature>
<feature type="domain" description="Ig-like" evidence="9">
    <location>
        <begin position="4008"/>
        <end position="4097"/>
    </location>
</feature>
<dbReference type="SMART" id="SM00409">
    <property type="entry name" value="IG"/>
    <property type="match status" value="10"/>
</dbReference>
<feature type="compositionally biased region" description="Basic and acidic residues" evidence="8">
    <location>
        <begin position="508"/>
        <end position="523"/>
    </location>
</feature>
<dbReference type="FunFam" id="2.60.40.10:FF:000714">
    <property type="entry name" value="Titin novex-3"/>
    <property type="match status" value="1"/>
</dbReference>
<dbReference type="InterPro" id="IPR000048">
    <property type="entry name" value="IQ_motif_EF-hand-BS"/>
</dbReference>
<feature type="region of interest" description="Disordered" evidence="8">
    <location>
        <begin position="470"/>
        <end position="561"/>
    </location>
</feature>
<comment type="caution">
    <text evidence="10">The sequence shown here is derived from an EMBL/GenBank/DDBJ whole genome shotgun (WGS) entry which is preliminary data.</text>
</comment>
<keyword evidence="5" id="KW-1015">Disulfide bond</keyword>
<feature type="compositionally biased region" description="Basic and acidic residues" evidence="8">
    <location>
        <begin position="2814"/>
        <end position="2831"/>
    </location>
</feature>
<dbReference type="GO" id="GO:0005886">
    <property type="term" value="C:plasma membrane"/>
    <property type="evidence" value="ECO:0007669"/>
    <property type="project" value="TreeGrafter"/>
</dbReference>
<feature type="region of interest" description="Disordered" evidence="8">
    <location>
        <begin position="3710"/>
        <end position="3742"/>
    </location>
</feature>
<feature type="compositionally biased region" description="Acidic residues" evidence="8">
    <location>
        <begin position="3457"/>
        <end position="3466"/>
    </location>
</feature>
<feature type="compositionally biased region" description="Basic and acidic residues" evidence="8">
    <location>
        <begin position="1221"/>
        <end position="1244"/>
    </location>
</feature>
<dbReference type="PROSITE" id="PS50096">
    <property type="entry name" value="IQ"/>
    <property type="match status" value="1"/>
</dbReference>
<feature type="compositionally biased region" description="Acidic residues" evidence="8">
    <location>
        <begin position="2690"/>
        <end position="2705"/>
    </location>
</feature>
<evidence type="ECO:0000256" key="6">
    <source>
        <dbReference type="ARBA" id="ARBA00023319"/>
    </source>
</evidence>
<keyword evidence="4" id="KW-0732">Signal</keyword>
<feature type="non-terminal residue" evidence="10">
    <location>
        <position position="4546"/>
    </location>
</feature>
<feature type="compositionally biased region" description="Acidic residues" evidence="8">
    <location>
        <begin position="2283"/>
        <end position="2292"/>
    </location>
</feature>
<protein>
    <submittedName>
        <fullName evidence="10">Titin</fullName>
    </submittedName>
</protein>
<feature type="compositionally biased region" description="Polar residues" evidence="8">
    <location>
        <begin position="543"/>
        <end position="552"/>
    </location>
</feature>
<dbReference type="CDD" id="cd00096">
    <property type="entry name" value="Ig"/>
    <property type="match status" value="1"/>
</dbReference>
<dbReference type="GO" id="GO:0007156">
    <property type="term" value="P:homophilic cell adhesion via plasma membrane adhesion molecules"/>
    <property type="evidence" value="ECO:0007669"/>
    <property type="project" value="TreeGrafter"/>
</dbReference>
<evidence type="ECO:0000259" key="9">
    <source>
        <dbReference type="PROSITE" id="PS50835"/>
    </source>
</evidence>
<feature type="compositionally biased region" description="Basic and acidic residues" evidence="8">
    <location>
        <begin position="3041"/>
        <end position="3052"/>
    </location>
</feature>
<dbReference type="InterPro" id="IPR013098">
    <property type="entry name" value="Ig_I-set"/>
</dbReference>
<feature type="region of interest" description="Disordered" evidence="8">
    <location>
        <begin position="3135"/>
        <end position="3162"/>
    </location>
</feature>
<comment type="subcellular location">
    <subcellularLocation>
        <location evidence="1">Cytoplasm</location>
        <location evidence="1">Myofibril</location>
    </subcellularLocation>
</comment>
<feature type="region of interest" description="Disordered" evidence="8">
    <location>
        <begin position="1949"/>
        <end position="1980"/>
    </location>
</feature>
<feature type="domain" description="Ig-like" evidence="9">
    <location>
        <begin position="4101"/>
        <end position="4188"/>
    </location>
</feature>
<feature type="compositionally biased region" description="Low complexity" evidence="8">
    <location>
        <begin position="1044"/>
        <end position="1054"/>
    </location>
</feature>
<feature type="domain" description="Ig-like" evidence="9">
    <location>
        <begin position="4195"/>
        <end position="4285"/>
    </location>
</feature>
<keyword evidence="7" id="KW-0175">Coiled coil</keyword>
<feature type="region of interest" description="Disordered" evidence="8">
    <location>
        <begin position="2456"/>
        <end position="2527"/>
    </location>
</feature>
<feature type="compositionally biased region" description="Basic and acidic residues" evidence="8">
    <location>
        <begin position="332"/>
        <end position="342"/>
    </location>
</feature>
<dbReference type="PANTHER" id="PTHR45080:SF8">
    <property type="entry name" value="IG-LIKE DOMAIN-CONTAINING PROTEIN"/>
    <property type="match status" value="1"/>
</dbReference>
<feature type="region of interest" description="Disordered" evidence="8">
    <location>
        <begin position="2960"/>
        <end position="3071"/>
    </location>
</feature>
<evidence type="ECO:0000313" key="11">
    <source>
        <dbReference type="Proteomes" id="UP000735302"/>
    </source>
</evidence>
<dbReference type="Pfam" id="PF07679">
    <property type="entry name" value="I-set"/>
    <property type="match status" value="10"/>
</dbReference>
<feature type="region of interest" description="Disordered" evidence="8">
    <location>
        <begin position="2807"/>
        <end position="2910"/>
    </location>
</feature>
<feature type="compositionally biased region" description="Polar residues" evidence="8">
    <location>
        <begin position="1277"/>
        <end position="1288"/>
    </location>
</feature>
<evidence type="ECO:0000256" key="7">
    <source>
        <dbReference type="SAM" id="Coils"/>
    </source>
</evidence>
<evidence type="ECO:0000256" key="5">
    <source>
        <dbReference type="ARBA" id="ARBA00023157"/>
    </source>
</evidence>
<feature type="compositionally biased region" description="Basic and acidic residues" evidence="8">
    <location>
        <begin position="756"/>
        <end position="770"/>
    </location>
</feature>
<feature type="compositionally biased region" description="Acidic residues" evidence="8">
    <location>
        <begin position="76"/>
        <end position="96"/>
    </location>
</feature>
<feature type="compositionally biased region" description="Basic and acidic residues" evidence="8">
    <location>
        <begin position="2073"/>
        <end position="2098"/>
    </location>
</feature>